<organism evidence="1 2">
    <name type="scientific">Promicromonospora alba</name>
    <dbReference type="NCBI Taxonomy" id="1616110"/>
    <lineage>
        <taxon>Bacteria</taxon>
        <taxon>Bacillati</taxon>
        <taxon>Actinomycetota</taxon>
        <taxon>Actinomycetes</taxon>
        <taxon>Micrococcales</taxon>
        <taxon>Promicromonosporaceae</taxon>
        <taxon>Promicromonospora</taxon>
    </lineage>
</organism>
<dbReference type="Pfam" id="PF19953">
    <property type="entry name" value="EACC1"/>
    <property type="match status" value="1"/>
</dbReference>
<reference evidence="2" key="1">
    <citation type="journal article" date="2019" name="Int. J. Syst. Evol. Microbiol.">
        <title>The Global Catalogue of Microorganisms (GCM) 10K type strain sequencing project: providing services to taxonomists for standard genome sequencing and annotation.</title>
        <authorList>
            <consortium name="The Broad Institute Genomics Platform"/>
            <consortium name="The Broad Institute Genome Sequencing Center for Infectious Disease"/>
            <person name="Wu L."/>
            <person name="Ma J."/>
        </authorList>
    </citation>
    <scope>NUCLEOTIDE SEQUENCE [LARGE SCALE GENOMIC DNA]</scope>
    <source>
        <strain evidence="2">CCUG 42722</strain>
    </source>
</reference>
<proteinExistence type="predicted"/>
<dbReference type="RefSeq" id="WP_377133692.1">
    <property type="nucleotide sequence ID" value="NZ_JBHSFI010000003.1"/>
</dbReference>
<accession>A0ABV9HFH4</accession>
<comment type="caution">
    <text evidence="1">The sequence shown here is derived from an EMBL/GenBank/DDBJ whole genome shotgun (WGS) entry which is preliminary data.</text>
</comment>
<gene>
    <name evidence="1" type="ORF">ACFO6V_07215</name>
</gene>
<protein>
    <recommendedName>
        <fullName evidence="3">Aspartate kinase</fullName>
    </recommendedName>
</protein>
<name>A0ABV9HFH4_9MICO</name>
<evidence type="ECO:0008006" key="3">
    <source>
        <dbReference type="Google" id="ProtNLM"/>
    </source>
</evidence>
<sequence length="113" mass="12306">MDAPYVVAECADDSETEDLFEWLQDEPELRPLVALQHRKPDDGHLGGAAEIAIAVVSAGGPLAILATSLRTWLQHRGVTVRLQTGDLDVEITADRAKDAEKMIARILDRDSSS</sequence>
<evidence type="ECO:0000313" key="2">
    <source>
        <dbReference type="Proteomes" id="UP001596011"/>
    </source>
</evidence>
<dbReference type="EMBL" id="JBHSFI010000003">
    <property type="protein sequence ID" value="MFC4628015.1"/>
    <property type="molecule type" value="Genomic_DNA"/>
</dbReference>
<evidence type="ECO:0000313" key="1">
    <source>
        <dbReference type="EMBL" id="MFC4628015.1"/>
    </source>
</evidence>
<keyword evidence="2" id="KW-1185">Reference proteome</keyword>
<dbReference type="InterPro" id="IPR045428">
    <property type="entry name" value="EACC1"/>
</dbReference>
<dbReference type="Proteomes" id="UP001596011">
    <property type="component" value="Unassembled WGS sequence"/>
</dbReference>